<dbReference type="PROSITE" id="PS50113">
    <property type="entry name" value="PAC"/>
    <property type="match status" value="1"/>
</dbReference>
<dbReference type="InterPro" id="IPR011006">
    <property type="entry name" value="CheY-like_superfamily"/>
</dbReference>
<dbReference type="GO" id="GO:0005524">
    <property type="term" value="F:ATP binding"/>
    <property type="evidence" value="ECO:0007669"/>
    <property type="project" value="UniProtKB-KW"/>
</dbReference>
<dbReference type="Proteomes" id="UP000033048">
    <property type="component" value="Chromosome"/>
</dbReference>
<evidence type="ECO:0000256" key="1">
    <source>
        <dbReference type="ARBA" id="ARBA00000085"/>
    </source>
</evidence>
<proteinExistence type="predicted"/>
<dbReference type="SUPFAM" id="SSF55874">
    <property type="entry name" value="ATPase domain of HSP90 chaperone/DNA topoisomerase II/histidine kinase"/>
    <property type="match status" value="1"/>
</dbReference>
<evidence type="ECO:0000313" key="17">
    <source>
        <dbReference type="EMBL" id="AKB84609.1"/>
    </source>
</evidence>
<comment type="catalytic activity">
    <reaction evidence="1">
        <text>ATP + protein L-histidine = ADP + protein N-phospho-L-histidine.</text>
        <dbReference type="EC" id="2.7.13.3"/>
    </reaction>
</comment>
<dbReference type="Gene3D" id="3.40.50.2300">
    <property type="match status" value="1"/>
</dbReference>
<evidence type="ECO:0000259" key="15">
    <source>
        <dbReference type="PROSITE" id="PS50112"/>
    </source>
</evidence>
<evidence type="ECO:0000256" key="8">
    <source>
        <dbReference type="ARBA" id="ARBA00022777"/>
    </source>
</evidence>
<dbReference type="GO" id="GO:0000155">
    <property type="term" value="F:phosphorelay sensor kinase activity"/>
    <property type="evidence" value="ECO:0007669"/>
    <property type="project" value="InterPro"/>
</dbReference>
<evidence type="ECO:0000256" key="10">
    <source>
        <dbReference type="ARBA" id="ARBA00023012"/>
    </source>
</evidence>
<keyword evidence="6" id="KW-0808">Transferase</keyword>
<dbReference type="AlphaFoldDB" id="A0A0E3X0T7"/>
<dbReference type="PRINTS" id="PR00344">
    <property type="entry name" value="BCTRLSENSOR"/>
</dbReference>
<keyword evidence="5" id="KW-0597">Phosphoprotein</keyword>
<dbReference type="HOGENOM" id="CLU_000445_114_72_2"/>
<keyword evidence="8 17" id="KW-0418">Kinase</keyword>
<dbReference type="PROSITE" id="PS50112">
    <property type="entry name" value="PAS"/>
    <property type="match status" value="1"/>
</dbReference>
<dbReference type="OrthoDB" id="3369at2157"/>
<organism evidence="17 18">
    <name type="scientific">Methanococcoides methylutens MM1</name>
    <dbReference type="NCBI Taxonomy" id="1434104"/>
    <lineage>
        <taxon>Archaea</taxon>
        <taxon>Methanobacteriati</taxon>
        <taxon>Methanobacteriota</taxon>
        <taxon>Stenosarchaea group</taxon>
        <taxon>Methanomicrobia</taxon>
        <taxon>Methanosarcinales</taxon>
        <taxon>Methanosarcinaceae</taxon>
        <taxon>Methanococcoides</taxon>
    </lineage>
</organism>
<dbReference type="PANTHER" id="PTHR43547:SF2">
    <property type="entry name" value="HYBRID SIGNAL TRANSDUCTION HISTIDINE KINASE C"/>
    <property type="match status" value="1"/>
</dbReference>
<evidence type="ECO:0000256" key="7">
    <source>
        <dbReference type="ARBA" id="ARBA00022741"/>
    </source>
</evidence>
<dbReference type="GO" id="GO:0005886">
    <property type="term" value="C:plasma membrane"/>
    <property type="evidence" value="ECO:0007669"/>
    <property type="project" value="UniProtKB-SubCell"/>
</dbReference>
<comment type="caution">
    <text evidence="12">Lacks conserved residue(s) required for the propagation of feature annotation.</text>
</comment>
<gene>
    <name evidence="17" type="ORF">MCMEM_0556</name>
</gene>
<dbReference type="InterPro" id="IPR004358">
    <property type="entry name" value="Sig_transdc_His_kin-like_C"/>
</dbReference>
<dbReference type="InterPro" id="IPR003594">
    <property type="entry name" value="HATPase_dom"/>
</dbReference>
<evidence type="ECO:0000256" key="2">
    <source>
        <dbReference type="ARBA" id="ARBA00004236"/>
    </source>
</evidence>
<dbReference type="CDD" id="cd16922">
    <property type="entry name" value="HATPase_EvgS-ArcB-TorS-like"/>
    <property type="match status" value="1"/>
</dbReference>
<accession>A0A0E3X0T7</accession>
<dbReference type="SMART" id="SM00448">
    <property type="entry name" value="REC"/>
    <property type="match status" value="1"/>
</dbReference>
<dbReference type="Pfam" id="PF00512">
    <property type="entry name" value="HisKA"/>
    <property type="match status" value="1"/>
</dbReference>
<dbReference type="Pfam" id="PF08448">
    <property type="entry name" value="PAS_4"/>
    <property type="match status" value="1"/>
</dbReference>
<dbReference type="InterPro" id="IPR036890">
    <property type="entry name" value="HATPase_C_sf"/>
</dbReference>
<reference evidence="17 18" key="1">
    <citation type="submission" date="2014-07" db="EMBL/GenBank/DDBJ databases">
        <title>Methanogenic archaea and the global carbon cycle.</title>
        <authorList>
            <person name="Henriksen J.R."/>
            <person name="Luke J."/>
            <person name="Reinhart S."/>
            <person name="Benedict M.N."/>
            <person name="Youngblut N.D."/>
            <person name="Metcalf M.E."/>
            <person name="Whitaker R.J."/>
            <person name="Metcalf W.W."/>
        </authorList>
    </citation>
    <scope>NUCLEOTIDE SEQUENCE [LARGE SCALE GENOMIC DNA]</scope>
    <source>
        <strain evidence="17 18">MM1</strain>
    </source>
</reference>
<evidence type="ECO:0000256" key="12">
    <source>
        <dbReference type="PROSITE-ProRule" id="PRU00169"/>
    </source>
</evidence>
<evidence type="ECO:0000256" key="9">
    <source>
        <dbReference type="ARBA" id="ARBA00022840"/>
    </source>
</evidence>
<keyword evidence="18" id="KW-1185">Reference proteome</keyword>
<dbReference type="InterPro" id="IPR036097">
    <property type="entry name" value="HisK_dim/P_sf"/>
</dbReference>
<dbReference type="SMART" id="SM00091">
    <property type="entry name" value="PAS"/>
    <property type="match status" value="1"/>
</dbReference>
<dbReference type="KEGG" id="mmet:MCMEM_0556"/>
<evidence type="ECO:0000256" key="11">
    <source>
        <dbReference type="ARBA" id="ARBA00023136"/>
    </source>
</evidence>
<dbReference type="InterPro" id="IPR000700">
    <property type="entry name" value="PAS-assoc_C"/>
</dbReference>
<sequence>MKSKAQENNGKSKPKVLVVEASDQDIENLSLVLSEDYNVIRATRGHEALSIVENDDPELVLLGSDLPDMEGDKICKAIKGKLSNELIPVIVVTSLFENEEKAKIIKENADEILIKPVDELELTTRVRSLLRMRHLHDELVKERDEVQTYIDVAGSIIGVVDRNFKVTLVNQKACDVLGYSKEEVMGQNWFDVFVPEYIREDIKKGYRGVINGVIEPPEFSEKPIVTRNRGERWVLWHDVILRDDDMNIVGTISSGDDITERKLAENAMEEANTELKLLDNIKDQFLTNLNYELRTPLISIKGFCELLMEEQLGTINDPQKNAHDTVLRNTERLRHLIDSLLYVSGERSQEIKYNIIPLYPARLIEDIIEDRALYMEKKELTIENNVPKNLPAILGDMEHLERMFTHLLDNAIKFTQTGGKITVSASHYDDTVEIKITDTGIGIPEDILPNIFSSFYQADGSTRRKYGGTGVGLHICKKIIEAHMGEIFVESEVGTGTTFTVLLPV</sequence>
<dbReference type="PROSITE" id="PS50110">
    <property type="entry name" value="RESPONSE_REGULATORY"/>
    <property type="match status" value="1"/>
</dbReference>
<evidence type="ECO:0000259" key="16">
    <source>
        <dbReference type="PROSITE" id="PS50113"/>
    </source>
</evidence>
<evidence type="ECO:0000313" key="18">
    <source>
        <dbReference type="Proteomes" id="UP000033048"/>
    </source>
</evidence>
<dbReference type="SUPFAM" id="SSF47384">
    <property type="entry name" value="Homodimeric domain of signal transducing histidine kinase"/>
    <property type="match status" value="1"/>
</dbReference>
<dbReference type="SMART" id="SM00387">
    <property type="entry name" value="HATPase_c"/>
    <property type="match status" value="1"/>
</dbReference>
<dbReference type="InterPro" id="IPR003661">
    <property type="entry name" value="HisK_dim/P_dom"/>
</dbReference>
<dbReference type="FunFam" id="3.30.565.10:FF:000023">
    <property type="entry name" value="PAS domain-containing sensor histidine kinase"/>
    <property type="match status" value="1"/>
</dbReference>
<dbReference type="PANTHER" id="PTHR43547">
    <property type="entry name" value="TWO-COMPONENT HISTIDINE KINASE"/>
    <property type="match status" value="1"/>
</dbReference>
<dbReference type="EC" id="2.7.13.3" evidence="3"/>
<dbReference type="RefSeq" id="WP_052721278.1">
    <property type="nucleotide sequence ID" value="NZ_CP009518.1"/>
</dbReference>
<evidence type="ECO:0000256" key="3">
    <source>
        <dbReference type="ARBA" id="ARBA00012438"/>
    </source>
</evidence>
<feature type="domain" description="PAC" evidence="16">
    <location>
        <begin position="218"/>
        <end position="270"/>
    </location>
</feature>
<evidence type="ECO:0000259" key="13">
    <source>
        <dbReference type="PROSITE" id="PS50109"/>
    </source>
</evidence>
<keyword evidence="4" id="KW-1003">Cell membrane</keyword>
<dbReference type="SMART" id="SM00388">
    <property type="entry name" value="HisKA"/>
    <property type="match status" value="1"/>
</dbReference>
<feature type="domain" description="Response regulatory" evidence="14">
    <location>
        <begin position="15"/>
        <end position="130"/>
    </location>
</feature>
<dbReference type="InterPro" id="IPR035965">
    <property type="entry name" value="PAS-like_dom_sf"/>
</dbReference>
<dbReference type="EMBL" id="CP009518">
    <property type="protein sequence ID" value="AKB84609.1"/>
    <property type="molecule type" value="Genomic_DNA"/>
</dbReference>
<dbReference type="GeneID" id="25417964"/>
<keyword evidence="11" id="KW-0472">Membrane</keyword>
<dbReference type="NCBIfam" id="TIGR00229">
    <property type="entry name" value="sensory_box"/>
    <property type="match status" value="1"/>
</dbReference>
<dbReference type="Gene3D" id="3.30.565.10">
    <property type="entry name" value="Histidine kinase-like ATPase, C-terminal domain"/>
    <property type="match status" value="1"/>
</dbReference>
<evidence type="ECO:0000256" key="4">
    <source>
        <dbReference type="ARBA" id="ARBA00022475"/>
    </source>
</evidence>
<evidence type="ECO:0000256" key="6">
    <source>
        <dbReference type="ARBA" id="ARBA00022679"/>
    </source>
</evidence>
<evidence type="ECO:0000256" key="5">
    <source>
        <dbReference type="ARBA" id="ARBA00022553"/>
    </source>
</evidence>
<protein>
    <recommendedName>
        <fullName evidence="3">histidine kinase</fullName>
        <ecNumber evidence="3">2.7.13.3</ecNumber>
    </recommendedName>
</protein>
<dbReference type="SUPFAM" id="SSF52172">
    <property type="entry name" value="CheY-like"/>
    <property type="match status" value="1"/>
</dbReference>
<feature type="domain" description="PAS" evidence="15">
    <location>
        <begin position="142"/>
        <end position="196"/>
    </location>
</feature>
<evidence type="ECO:0000259" key="14">
    <source>
        <dbReference type="PROSITE" id="PS50110"/>
    </source>
</evidence>
<dbReference type="InterPro" id="IPR013656">
    <property type="entry name" value="PAS_4"/>
</dbReference>
<dbReference type="Gene3D" id="1.10.287.130">
    <property type="match status" value="1"/>
</dbReference>
<dbReference type="InterPro" id="IPR005467">
    <property type="entry name" value="His_kinase_dom"/>
</dbReference>
<dbReference type="Pfam" id="PF02518">
    <property type="entry name" value="HATPase_c"/>
    <property type="match status" value="1"/>
</dbReference>
<keyword evidence="7" id="KW-0547">Nucleotide-binding</keyword>
<feature type="domain" description="Histidine kinase" evidence="13">
    <location>
        <begin position="288"/>
        <end position="505"/>
    </location>
</feature>
<dbReference type="CDD" id="cd00082">
    <property type="entry name" value="HisKA"/>
    <property type="match status" value="1"/>
</dbReference>
<dbReference type="SUPFAM" id="SSF55785">
    <property type="entry name" value="PYP-like sensor domain (PAS domain)"/>
    <property type="match status" value="1"/>
</dbReference>
<dbReference type="STRING" id="1434104.MCMEM_0556"/>
<dbReference type="Gene3D" id="3.30.450.20">
    <property type="entry name" value="PAS domain"/>
    <property type="match status" value="1"/>
</dbReference>
<dbReference type="InterPro" id="IPR000014">
    <property type="entry name" value="PAS"/>
</dbReference>
<dbReference type="InterPro" id="IPR001789">
    <property type="entry name" value="Sig_transdc_resp-reg_receiver"/>
</dbReference>
<dbReference type="Pfam" id="PF00072">
    <property type="entry name" value="Response_reg"/>
    <property type="match status" value="1"/>
</dbReference>
<dbReference type="PROSITE" id="PS50109">
    <property type="entry name" value="HIS_KIN"/>
    <property type="match status" value="1"/>
</dbReference>
<name>A0A0E3X0T7_METMT</name>
<comment type="subcellular location">
    <subcellularLocation>
        <location evidence="2">Cell membrane</location>
    </subcellularLocation>
</comment>
<keyword evidence="9" id="KW-0067">ATP-binding</keyword>
<keyword evidence="10" id="KW-0902">Two-component regulatory system</keyword>
<dbReference type="CDD" id="cd00130">
    <property type="entry name" value="PAS"/>
    <property type="match status" value="1"/>
</dbReference>